<dbReference type="InterPro" id="IPR019787">
    <property type="entry name" value="Znf_PHD-finger"/>
</dbReference>
<feature type="compositionally biased region" description="Basic and acidic residues" evidence="12">
    <location>
        <begin position="2493"/>
        <end position="2506"/>
    </location>
</feature>
<evidence type="ECO:0000256" key="12">
    <source>
        <dbReference type="SAM" id="MobiDB-lite"/>
    </source>
</evidence>
<dbReference type="Pfam" id="PF00176">
    <property type="entry name" value="SNF2-rel_dom"/>
    <property type="match status" value="1"/>
</dbReference>
<dbReference type="Pfam" id="PF00271">
    <property type="entry name" value="Helicase_C"/>
    <property type="match status" value="1"/>
</dbReference>
<dbReference type="Pfam" id="PF00628">
    <property type="entry name" value="PHD"/>
    <property type="match status" value="1"/>
</dbReference>
<feature type="compositionally biased region" description="Polar residues" evidence="12">
    <location>
        <begin position="2143"/>
        <end position="2153"/>
    </location>
</feature>
<feature type="domain" description="Chromo" evidence="13">
    <location>
        <begin position="972"/>
        <end position="1038"/>
    </location>
</feature>
<evidence type="ECO:0000256" key="4">
    <source>
        <dbReference type="ARBA" id="ARBA00022737"/>
    </source>
</evidence>
<dbReference type="PROSITE" id="PS50090">
    <property type="entry name" value="MYB_LIKE"/>
    <property type="match status" value="1"/>
</dbReference>
<comment type="subcellular location">
    <subcellularLocation>
        <location evidence="1">Nucleus</location>
    </subcellularLocation>
</comment>
<dbReference type="Pfam" id="PF00385">
    <property type="entry name" value="Chromo"/>
    <property type="match status" value="1"/>
</dbReference>
<evidence type="ECO:0000259" key="14">
    <source>
        <dbReference type="PROSITE" id="PS50016"/>
    </source>
</evidence>
<feature type="region of interest" description="Disordered" evidence="12">
    <location>
        <begin position="363"/>
        <end position="383"/>
    </location>
</feature>
<dbReference type="InterPro" id="IPR000330">
    <property type="entry name" value="SNF2_N"/>
</dbReference>
<evidence type="ECO:0000256" key="2">
    <source>
        <dbReference type="ARBA" id="ARBA00009687"/>
    </source>
</evidence>
<evidence type="ECO:0000256" key="3">
    <source>
        <dbReference type="ARBA" id="ARBA00022723"/>
    </source>
</evidence>
<evidence type="ECO:0000256" key="10">
    <source>
        <dbReference type="ARBA" id="ARBA00023242"/>
    </source>
</evidence>
<dbReference type="EnsemblPlants" id="Pp3c3_23680V3.1">
    <property type="protein sequence ID" value="Pp3c3_23680V3.1"/>
    <property type="gene ID" value="Pp3c3_23680"/>
</dbReference>
<dbReference type="GO" id="GO:0003677">
    <property type="term" value="F:DNA binding"/>
    <property type="evidence" value="ECO:0000318"/>
    <property type="project" value="GO_Central"/>
</dbReference>
<dbReference type="InterPro" id="IPR049730">
    <property type="entry name" value="SNF2/RAD54-like_C"/>
</dbReference>
<feature type="region of interest" description="Disordered" evidence="12">
    <location>
        <begin position="627"/>
        <end position="660"/>
    </location>
</feature>
<dbReference type="SUPFAM" id="SSF46689">
    <property type="entry name" value="Homeodomain-like"/>
    <property type="match status" value="1"/>
</dbReference>
<dbReference type="PROSITE" id="PS51192">
    <property type="entry name" value="HELICASE_ATP_BIND_1"/>
    <property type="match status" value="1"/>
</dbReference>
<dbReference type="InterPro" id="IPR000953">
    <property type="entry name" value="Chromo/chromo_shadow_dom"/>
</dbReference>
<dbReference type="Gene3D" id="2.40.50.40">
    <property type="match status" value="2"/>
</dbReference>
<feature type="region of interest" description="Disordered" evidence="12">
    <location>
        <begin position="121"/>
        <end position="166"/>
    </location>
</feature>
<dbReference type="InterPro" id="IPR001650">
    <property type="entry name" value="Helicase_C-like"/>
</dbReference>
<dbReference type="GO" id="GO:0000785">
    <property type="term" value="C:chromatin"/>
    <property type="evidence" value="ECO:0000318"/>
    <property type="project" value="GO_Central"/>
</dbReference>
<dbReference type="InterPro" id="IPR019786">
    <property type="entry name" value="Zinc_finger_PHD-type_CS"/>
</dbReference>
<dbReference type="CDD" id="cd15532">
    <property type="entry name" value="PHD2_CHD_II"/>
    <property type="match status" value="1"/>
</dbReference>
<gene>
    <name evidence="20" type="primary">LOC112279485</name>
    <name evidence="19" type="ORF">PHYPA_004862</name>
</gene>
<dbReference type="Proteomes" id="UP000006727">
    <property type="component" value="Chromosome 3"/>
</dbReference>
<dbReference type="InterPro" id="IPR038718">
    <property type="entry name" value="SNF2-like_sf"/>
</dbReference>
<keyword evidence="4" id="KW-0677">Repeat</keyword>
<dbReference type="PROSITE" id="PS50812">
    <property type="entry name" value="PWWP"/>
    <property type="match status" value="1"/>
</dbReference>
<feature type="domain" description="Helicase C-terminal" evidence="18">
    <location>
        <begin position="1466"/>
        <end position="1625"/>
    </location>
</feature>
<dbReference type="SMART" id="SM00293">
    <property type="entry name" value="PWWP"/>
    <property type="match status" value="1"/>
</dbReference>
<sequence length="2999" mass="332354">MEALEMPKERRMKPSGTRCKPSMVDPAASHQHVRLRINLPISPARCFPGSKKRAKSTGTSVNTHHESAISDLSDHKSGDTESTSPAPEHQDFSNTSLKELRRRYESKFGTVALSNNSDYLKRKLSGQCGPSRLRRTNLDHDVTIDKSPRRSPKRSPSSRRRKVENVLEPVARRVEAEGAVESELEVADAGDDDSEPDYDMQAGDAFTPLKKQRSGRKYGGATQWTNQAEEIRRIVRKKRRNRAFPPQTLVWAKLEDRPWWPARVVNLEELPESVLEKKLVGLTCVELFCLPTTDKKRFAWLERENLTSYKKFQKDFNEQKFPERFEDRNFQLALKEIFEESKRRRTADITAVETNFFSDESDSSMELRSSNTSSSDKGGSEAFVPLGTEKIDREGKHLKYKAEIDQGKLKQIGINKAQIMKAEDLKPARTVWPIKGDEDQILWNLKKSKGNGGDMNHKRKRFLMDKHLKEDSQCSSDEAEDVMMSDSLPNKAVSGSKFNRQSYGKKLSRSLSLAGDLVKVDKDGSRKPKRTGEDGYYYDCEVCGIGGELLCCDLCPRAYHLECLMPPLKRTPPGKWVCPTCRDRSGVMRSVGSSLADVRQQAKVNCVKDPSANADYKVWRKEKPVVPPVMSPNSLSKRTREDSDARRRRKRAKSRGGEDGQRRLNCGYCGVETSVLRSSGLCDKCHSEIRVGIVNESPSNIAPVECVETRLKEKDNQKTPKTPWFCSNCISEGDHKLGDEQTFDALSAEVHCVLGCRFTTGQGSPLPRCITEMKKDRQLKVDTQEVEEENANGSVSSILERPSDGAVIEWKVVKRKQASDVDPIGAAQVAVPMDIDSLSGISAGAGTVVNMQRKSADSKEEELNANIFVSESESIPERTSARAITEDRLSSKLSSNGAIQAVEGPSFVIEIGGHDMNLNIQLPLDNVAKTDGNVTSKDITCRKLSNFVLGQDEEVTTKIKKIESGKDIAGDVVVEKKGNTGPLCDSNTSGTAEQRGQSSRVEFLVKWRGRSHIHNEWVSEKRLQIIAKRKLERFTTKNGRAPQIILDEQCLKPQRVLARKSGKNGCSEVLVKWHSVPYDECTWEKEKHPVIAEKIELLKVYEHFEAAAVAKKTNVVANDSRPSEIKELTEQPEWFKKGGVLYPHQLEGLNWLRKSWYQRKNVILTDEMGLGRTRSACAFLSSLHREFHVNGPCLVLVSLSTMPNWLAEFSIWAPFLNVIEYHGSAEARAVIREYEWYATHTGKSGDEGKHPDFQAFKFNVMLTPYEIMIADSSQLRSVPWEVLIVDEVSILKKFESKLSTLNTFKIGHRILLRGTPLQNDLDELFSLLNFLQSEISLTRGSFEQKFGHLSTSEQVDKLKKLVVPHMCELNENDMQDKLPQAERVVAVEMTPAQAEYYRTLLTKNYRLLRQAGGGRPSDQNQTLLNIMMQLQKVCNHPYLLSEMEPKAGDAKLLHEMRIKTSAKLTLLHSMLHHLKKGGHRVLIFSQVTKLLDILEDYLSFEYGHQSFERVDESAPMTELQKAIFRFNQDQSQFVFLLSTRSCGFGINMATIDTVIIYDSDFNPHADIQAMNCACRIGQSKTLQIYRLVVRASVEERILHLGRKQLTLEYLRASTSGSQKEVEDIIRWGIEELFAEDKSEESFAVFNGENSARDEVGMKRSGEKCENSSVLDLGSEGKSKEGIVVRDKFQKKVNVDKVVWDDFAVSRLLGRSEPATANVKVAERDQDGDWLGSIKTWTWNVVDGVVQVACGENAAKDIEIAEKPIVSAVGEQNKWEKFLRARWERLQIKEGTQGRGKRARKDVFHNESMVLKSVQDSSDNSEAELDGDHLSESVSKYGPLFEQLRGKFRANDQVSNLGDDFQLNPANDGKPLNTTFKAPASASPNPLASSFFEVATHDDHPEKWKSNCHDDLLDGSAKSSAAQVPVTIDLEDKSRTMPSIYIINVEQSRNGNVSYPHRVYTVPGTPVGPAGEQLPSTSKYLVPFSLLSKEQIDPDLSILRKRLGRCSQSSSSSQAIRPLLSPAITGTCGQHGIGGHTTIRSVLFDGVAGSRAPRAGSEKRVSDNPGNRKPDGEVPPLQPDPFQRPHIREDQNSVMLSTSELPDVPHASSIKDARAATRSMNTPELLRRIPNKKGGNILPPASTDGRSSSQLLSNGTLPNVLRSKQSSQGSPNLSMSLGLGGLNLTIHDQALLVRARANHDSRNFARLHNKMVTSLGGPSFSGGFGDVTGVHMGETSLASDTVGHHEGRSLGGALSFPSCSQDIVGLHSVHKHEMGKESLPFGENDARLKHGSQVEPWTEDELDSLWTGVRRIGCGNWAAMLLDQRLVFHKSRTSHDLAERWREEQLKLFGAPLAEIENKPVKQGYSPLSGREDGIGQRYRDHASASKEGAVKETKECAESLFSKETTDLSGTLTVINPGLGATLGEFDRKQVVKGLRAVGLSHCRSSNMTSNPAIDSVEYPKVHEPSSSLELINSVRSQGSSAREGCSATRSELAMESHTNESEKWEGTTSRRRTDIAKELLRQSQPQKTNLPASFLLNLSFNQSTDALEKHSQELWDQHTLPLLPQVSASGLGLLAQSPSGAFPQNASFSLQMQQPNFSPRGFHDSRASLSSTFAELDKRRLKIGLGPSKNSGAIRSNEANQSMPHGLREAFKPDQPPPKAAIDSPMITAVAQATSFLYKDCIPFLPPVVHPGPLPTPPKRAERNRKRSAAAEAESGRGTEALAGRNELNFLMSGVDATNPSLSSSLQHFASSLNAGYNPGGQIASVPSISSFSKRHVDFSALPSLNSPAQLSFSRSSPALEEWMSLRNPSSLPPLAPTLNESVTGGSVRNFHAHSNAQVLDFKSIGTNIVFSAKDAKDGRPQNSNSFSVNKHLPLLRKGDSGSKEAAHFRCRKEALTGRRKACGLRLAVNKMLTHEGSSDSPHKHQQDGSLGLRLPCWMIAADVSAKSRQNASSKASSKHINGDSSSETESDPRIRGAGMAGDDDVSSNETVSDDRTQ</sequence>
<evidence type="ECO:0000256" key="6">
    <source>
        <dbReference type="ARBA" id="ARBA00022771"/>
    </source>
</evidence>
<feature type="domain" description="Chromo" evidence="13">
    <location>
        <begin position="1051"/>
        <end position="1102"/>
    </location>
</feature>
<keyword evidence="6 11" id="KW-0863">Zinc-finger</keyword>
<feature type="compositionally biased region" description="Basic and acidic residues" evidence="12">
    <location>
        <begin position="63"/>
        <end position="79"/>
    </location>
</feature>
<evidence type="ECO:0000256" key="5">
    <source>
        <dbReference type="ARBA" id="ARBA00022741"/>
    </source>
</evidence>
<dbReference type="PROSITE" id="PS50016">
    <property type="entry name" value="ZF_PHD_2"/>
    <property type="match status" value="1"/>
</dbReference>
<dbReference type="Gene3D" id="3.40.50.300">
    <property type="entry name" value="P-loop containing nucleotide triphosphate hydrolases"/>
    <property type="match status" value="1"/>
</dbReference>
<dbReference type="PaxDb" id="3218-PP1S47_44V6.1"/>
<dbReference type="PANTHER" id="PTHR45623">
    <property type="entry name" value="CHROMODOMAIN-HELICASE-DNA-BINDING PROTEIN 3-RELATED-RELATED"/>
    <property type="match status" value="1"/>
</dbReference>
<dbReference type="SUPFAM" id="SSF52540">
    <property type="entry name" value="P-loop containing nucleoside triphosphate hydrolases"/>
    <property type="match status" value="2"/>
</dbReference>
<keyword evidence="8" id="KW-0862">Zinc</keyword>
<protein>
    <recommendedName>
        <fullName evidence="22">SNF2 family DNA-dependent ATPase</fullName>
    </recommendedName>
</protein>
<dbReference type="GO" id="GO:0140658">
    <property type="term" value="F:ATP-dependent chromatin remodeler activity"/>
    <property type="evidence" value="ECO:0000318"/>
    <property type="project" value="GO_Central"/>
</dbReference>
<feature type="compositionally biased region" description="Basic and acidic residues" evidence="12">
    <location>
        <begin position="136"/>
        <end position="148"/>
    </location>
</feature>
<evidence type="ECO:0000313" key="20">
    <source>
        <dbReference type="EnsemblPlants" id="Pp3c3_23680V3.1"/>
    </source>
</evidence>
<dbReference type="GO" id="GO:0005634">
    <property type="term" value="C:nucleus"/>
    <property type="evidence" value="ECO:0000318"/>
    <property type="project" value="GO_Central"/>
</dbReference>
<feature type="region of interest" description="Disordered" evidence="12">
    <location>
        <begin position="42"/>
        <end position="97"/>
    </location>
</feature>
<dbReference type="SMART" id="SM00487">
    <property type="entry name" value="DEXDc"/>
    <property type="match status" value="1"/>
</dbReference>
<evidence type="ECO:0000259" key="16">
    <source>
        <dbReference type="PROSITE" id="PS50812"/>
    </source>
</evidence>
<dbReference type="Gene3D" id="3.30.40.10">
    <property type="entry name" value="Zinc/RING finger domain, C3HC4 (zinc finger)"/>
    <property type="match status" value="1"/>
</dbReference>
<dbReference type="RefSeq" id="XP_024369738.1">
    <property type="nucleotide sequence ID" value="XM_024513970.2"/>
</dbReference>
<dbReference type="GO" id="GO:0008270">
    <property type="term" value="F:zinc ion binding"/>
    <property type="evidence" value="ECO:0007669"/>
    <property type="project" value="UniProtKB-KW"/>
</dbReference>
<dbReference type="GO" id="GO:0005524">
    <property type="term" value="F:ATP binding"/>
    <property type="evidence" value="ECO:0007669"/>
    <property type="project" value="UniProtKB-KW"/>
</dbReference>
<feature type="domain" description="Myb-like" evidence="15">
    <location>
        <begin position="2295"/>
        <end position="2344"/>
    </location>
</feature>
<dbReference type="STRING" id="3218.A0A2K1KVS4"/>
<comment type="similarity">
    <text evidence="2">Belongs to the SNF2/RAD54 helicase family. ISWI subfamily.</text>
</comment>
<dbReference type="InterPro" id="IPR000313">
    <property type="entry name" value="PWWP_dom"/>
</dbReference>
<keyword evidence="7" id="KW-0378">Hydrolase</keyword>
<keyword evidence="21" id="KW-1185">Reference proteome</keyword>
<dbReference type="InterPro" id="IPR016197">
    <property type="entry name" value="Chromo-like_dom_sf"/>
</dbReference>
<dbReference type="SMART" id="SM00490">
    <property type="entry name" value="HELICc"/>
    <property type="match status" value="1"/>
</dbReference>
<evidence type="ECO:0000313" key="19">
    <source>
        <dbReference type="EMBL" id="PNR57868.1"/>
    </source>
</evidence>
<feature type="compositionally biased region" description="Basic and acidic residues" evidence="12">
    <location>
        <begin position="2055"/>
        <end position="2071"/>
    </location>
</feature>
<dbReference type="PANTHER" id="PTHR45623:SF28">
    <property type="entry name" value="PROTEIN CHROMATIN REMODELING 4"/>
    <property type="match status" value="1"/>
</dbReference>
<dbReference type="GO" id="GO:0016887">
    <property type="term" value="F:ATP hydrolysis activity"/>
    <property type="evidence" value="ECO:0000318"/>
    <property type="project" value="GO_Central"/>
</dbReference>
<dbReference type="SMART" id="SM00249">
    <property type="entry name" value="PHD"/>
    <property type="match status" value="1"/>
</dbReference>
<evidence type="ECO:0000256" key="9">
    <source>
        <dbReference type="ARBA" id="ARBA00022840"/>
    </source>
</evidence>
<dbReference type="Gene3D" id="2.30.30.140">
    <property type="match status" value="1"/>
</dbReference>
<dbReference type="InterPro" id="IPR009057">
    <property type="entry name" value="Homeodomain-like_sf"/>
</dbReference>
<feature type="domain" description="PHD-type" evidence="14">
    <location>
        <begin position="537"/>
        <end position="584"/>
    </location>
</feature>
<reference evidence="19 21" key="2">
    <citation type="journal article" date="2018" name="Plant J.">
        <title>The Physcomitrella patens chromosome-scale assembly reveals moss genome structure and evolution.</title>
        <authorList>
            <person name="Lang D."/>
            <person name="Ullrich K.K."/>
            <person name="Murat F."/>
            <person name="Fuchs J."/>
            <person name="Jenkins J."/>
            <person name="Haas F.B."/>
            <person name="Piednoel M."/>
            <person name="Gundlach H."/>
            <person name="Van Bel M."/>
            <person name="Meyberg R."/>
            <person name="Vives C."/>
            <person name="Morata J."/>
            <person name="Symeonidi A."/>
            <person name="Hiss M."/>
            <person name="Muchero W."/>
            <person name="Kamisugi Y."/>
            <person name="Saleh O."/>
            <person name="Blanc G."/>
            <person name="Decker E.L."/>
            <person name="van Gessel N."/>
            <person name="Grimwood J."/>
            <person name="Hayes R.D."/>
            <person name="Graham S.W."/>
            <person name="Gunter L.E."/>
            <person name="McDaniel S.F."/>
            <person name="Hoernstein S.N.W."/>
            <person name="Larsson A."/>
            <person name="Li F.W."/>
            <person name="Perroud P.F."/>
            <person name="Phillips J."/>
            <person name="Ranjan P."/>
            <person name="Rokshar D.S."/>
            <person name="Rothfels C.J."/>
            <person name="Schneider L."/>
            <person name="Shu S."/>
            <person name="Stevenson D.W."/>
            <person name="Thummler F."/>
            <person name="Tillich M."/>
            <person name="Villarreal Aguilar J.C."/>
            <person name="Widiez T."/>
            <person name="Wong G.K."/>
            <person name="Wymore A."/>
            <person name="Zhang Y."/>
            <person name="Zimmer A.D."/>
            <person name="Quatrano R.S."/>
            <person name="Mayer K.F.X."/>
            <person name="Goodstein D."/>
            <person name="Casacuberta J.M."/>
            <person name="Vandepoele K."/>
            <person name="Reski R."/>
            <person name="Cuming A.C."/>
            <person name="Tuskan G.A."/>
            <person name="Maumus F."/>
            <person name="Salse J."/>
            <person name="Schmutz J."/>
            <person name="Rensing S.A."/>
        </authorList>
    </citation>
    <scope>NUCLEOTIDE SEQUENCE [LARGE SCALE GENOMIC DNA]</scope>
    <source>
        <strain evidence="20 21">cv. Gransden 2004</strain>
    </source>
</reference>
<evidence type="ECO:0000259" key="17">
    <source>
        <dbReference type="PROSITE" id="PS51192"/>
    </source>
</evidence>
<evidence type="ECO:0000259" key="13">
    <source>
        <dbReference type="PROSITE" id="PS50013"/>
    </source>
</evidence>
<feature type="region of interest" description="Disordered" evidence="12">
    <location>
        <begin position="2949"/>
        <end position="2999"/>
    </location>
</feature>
<dbReference type="Pfam" id="PF00855">
    <property type="entry name" value="PWWP"/>
    <property type="match status" value="1"/>
</dbReference>
<evidence type="ECO:0008006" key="22">
    <source>
        <dbReference type="Google" id="ProtNLM"/>
    </source>
</evidence>
<reference evidence="20" key="3">
    <citation type="submission" date="2020-12" db="UniProtKB">
        <authorList>
            <consortium name="EnsemblPlants"/>
        </authorList>
    </citation>
    <scope>IDENTIFICATION</scope>
</reference>
<dbReference type="EMBL" id="ABEU02000003">
    <property type="protein sequence ID" value="PNR57868.1"/>
    <property type="molecule type" value="Genomic_DNA"/>
</dbReference>
<evidence type="ECO:0000256" key="11">
    <source>
        <dbReference type="PROSITE-ProRule" id="PRU00146"/>
    </source>
</evidence>
<dbReference type="FunCoup" id="A0A2K1KVS4">
    <property type="interactions" value="885"/>
</dbReference>
<dbReference type="Gramene" id="Pp3c3_23680V3.1">
    <property type="protein sequence ID" value="Pp3c3_23680V3.1"/>
    <property type="gene ID" value="Pp3c3_23680"/>
</dbReference>
<feature type="compositionally biased region" description="Pro residues" evidence="12">
    <location>
        <begin position="2689"/>
        <end position="2699"/>
    </location>
</feature>
<dbReference type="InterPro" id="IPR014001">
    <property type="entry name" value="Helicase_ATP-bd"/>
</dbReference>
<reference evidence="19 21" key="1">
    <citation type="journal article" date="2008" name="Science">
        <title>The Physcomitrella genome reveals evolutionary insights into the conquest of land by plants.</title>
        <authorList>
            <person name="Rensing S."/>
            <person name="Lang D."/>
            <person name="Zimmer A."/>
            <person name="Terry A."/>
            <person name="Salamov A."/>
            <person name="Shapiro H."/>
            <person name="Nishiyama T."/>
            <person name="Perroud P.-F."/>
            <person name="Lindquist E."/>
            <person name="Kamisugi Y."/>
            <person name="Tanahashi T."/>
            <person name="Sakakibara K."/>
            <person name="Fujita T."/>
            <person name="Oishi K."/>
            <person name="Shin-I T."/>
            <person name="Kuroki Y."/>
            <person name="Toyoda A."/>
            <person name="Suzuki Y."/>
            <person name="Hashimoto A."/>
            <person name="Yamaguchi K."/>
            <person name="Sugano A."/>
            <person name="Kohara Y."/>
            <person name="Fujiyama A."/>
            <person name="Anterola A."/>
            <person name="Aoki S."/>
            <person name="Ashton N."/>
            <person name="Barbazuk W.B."/>
            <person name="Barker E."/>
            <person name="Bennetzen J."/>
            <person name="Bezanilla M."/>
            <person name="Blankenship R."/>
            <person name="Cho S.H."/>
            <person name="Dutcher S."/>
            <person name="Estelle M."/>
            <person name="Fawcett J.A."/>
            <person name="Gundlach H."/>
            <person name="Hanada K."/>
            <person name="Heyl A."/>
            <person name="Hicks K.A."/>
            <person name="Hugh J."/>
            <person name="Lohr M."/>
            <person name="Mayer K."/>
            <person name="Melkozernov A."/>
            <person name="Murata T."/>
            <person name="Nelson D."/>
            <person name="Pils B."/>
            <person name="Prigge M."/>
            <person name="Reiss B."/>
            <person name="Renner T."/>
            <person name="Rombauts S."/>
            <person name="Rushton P."/>
            <person name="Sanderfoot A."/>
            <person name="Schween G."/>
            <person name="Shiu S.-H."/>
            <person name="Stueber K."/>
            <person name="Theodoulou F.L."/>
            <person name="Tu H."/>
            <person name="Van de Peer Y."/>
            <person name="Verrier P.J."/>
            <person name="Waters E."/>
            <person name="Wood A."/>
            <person name="Yang L."/>
            <person name="Cove D."/>
            <person name="Cuming A."/>
            <person name="Hasebe M."/>
            <person name="Lucas S."/>
            <person name="Mishler D.B."/>
            <person name="Reski R."/>
            <person name="Grigoriev I."/>
            <person name="Quatrano R.S."/>
            <person name="Boore J.L."/>
        </authorList>
    </citation>
    <scope>NUCLEOTIDE SEQUENCE [LARGE SCALE GENOMIC DNA]</scope>
    <source>
        <strain evidence="20 21">cv. Gransden 2004</strain>
    </source>
</reference>
<name>A0A2K1KVS4_PHYPA</name>
<feature type="domain" description="PWWP" evidence="16">
    <location>
        <begin position="246"/>
        <end position="312"/>
    </location>
</feature>
<dbReference type="PROSITE" id="PS01359">
    <property type="entry name" value="ZF_PHD_1"/>
    <property type="match status" value="1"/>
</dbReference>
<keyword evidence="9" id="KW-0067">ATP-binding</keyword>
<feature type="region of interest" description="Disordered" evidence="12">
    <location>
        <begin position="2689"/>
        <end position="2720"/>
    </location>
</feature>
<keyword evidence="5" id="KW-0547">Nucleotide-binding</keyword>
<evidence type="ECO:0000259" key="18">
    <source>
        <dbReference type="PROSITE" id="PS51194"/>
    </source>
</evidence>
<dbReference type="GO" id="GO:0006338">
    <property type="term" value="P:chromatin remodeling"/>
    <property type="evidence" value="ECO:0000318"/>
    <property type="project" value="GO_Central"/>
</dbReference>
<dbReference type="CDD" id="cd18793">
    <property type="entry name" value="SF2_C_SNF"/>
    <property type="match status" value="1"/>
</dbReference>
<dbReference type="InterPro" id="IPR023780">
    <property type="entry name" value="Chromo_domain"/>
</dbReference>
<feature type="region of interest" description="Disordered" evidence="12">
    <location>
        <begin position="1"/>
        <end position="30"/>
    </location>
</feature>
<dbReference type="Gene3D" id="1.10.10.60">
    <property type="entry name" value="Homeodomain-like"/>
    <property type="match status" value="1"/>
</dbReference>
<keyword evidence="10" id="KW-0539">Nucleus</keyword>
<dbReference type="InterPro" id="IPR013083">
    <property type="entry name" value="Znf_RING/FYVE/PHD"/>
</dbReference>
<feature type="region of interest" description="Disordered" evidence="12">
    <location>
        <begin position="2478"/>
        <end position="2511"/>
    </location>
</feature>
<dbReference type="InterPro" id="IPR001005">
    <property type="entry name" value="SANT/Myb"/>
</dbReference>
<evidence type="ECO:0000313" key="21">
    <source>
        <dbReference type="Proteomes" id="UP000006727"/>
    </source>
</evidence>
<dbReference type="CDD" id="cd18660">
    <property type="entry name" value="CD1_tandem"/>
    <property type="match status" value="1"/>
</dbReference>
<dbReference type="PROSITE" id="PS50013">
    <property type="entry name" value="CHROMO_2"/>
    <property type="match status" value="2"/>
</dbReference>
<organism evidence="19">
    <name type="scientific">Physcomitrium patens</name>
    <name type="common">Spreading-leaved earth moss</name>
    <name type="synonym">Physcomitrella patens</name>
    <dbReference type="NCBI Taxonomy" id="3218"/>
    <lineage>
        <taxon>Eukaryota</taxon>
        <taxon>Viridiplantae</taxon>
        <taxon>Streptophyta</taxon>
        <taxon>Embryophyta</taxon>
        <taxon>Bryophyta</taxon>
        <taxon>Bryophytina</taxon>
        <taxon>Bryopsida</taxon>
        <taxon>Funariidae</taxon>
        <taxon>Funariales</taxon>
        <taxon>Funariaceae</taxon>
        <taxon>Physcomitrium</taxon>
    </lineage>
</organism>
<dbReference type="SUPFAM" id="SSF57903">
    <property type="entry name" value="FYVE/PHD zinc finger"/>
    <property type="match status" value="1"/>
</dbReference>
<dbReference type="InterPro" id="IPR001965">
    <property type="entry name" value="Znf_PHD"/>
</dbReference>
<dbReference type="Gene3D" id="3.40.50.10810">
    <property type="entry name" value="Tandem AAA-ATPase domain"/>
    <property type="match status" value="1"/>
</dbReference>
<evidence type="ECO:0000256" key="7">
    <source>
        <dbReference type="ARBA" id="ARBA00022801"/>
    </source>
</evidence>
<dbReference type="SUPFAM" id="SSF63748">
    <property type="entry name" value="Tudor/PWWP/MBT"/>
    <property type="match status" value="1"/>
</dbReference>
<feature type="region of interest" description="Disordered" evidence="12">
    <location>
        <begin position="2048"/>
        <end position="2153"/>
    </location>
</feature>
<dbReference type="SUPFAM" id="SSF54160">
    <property type="entry name" value="Chromo domain-like"/>
    <property type="match status" value="2"/>
</dbReference>
<feature type="domain" description="Helicase ATP-binding" evidence="17">
    <location>
        <begin position="1153"/>
        <end position="1334"/>
    </location>
</feature>
<dbReference type="GO" id="GO:0042393">
    <property type="term" value="F:histone binding"/>
    <property type="evidence" value="ECO:0000318"/>
    <property type="project" value="GO_Central"/>
</dbReference>
<dbReference type="SMART" id="SM00298">
    <property type="entry name" value="CHROMO"/>
    <property type="match status" value="2"/>
</dbReference>
<proteinExistence type="inferred from homology"/>
<evidence type="ECO:0000256" key="1">
    <source>
        <dbReference type="ARBA" id="ARBA00004123"/>
    </source>
</evidence>
<dbReference type="InterPro" id="IPR027417">
    <property type="entry name" value="P-loop_NTPase"/>
</dbReference>
<dbReference type="GeneID" id="112279485"/>
<feature type="compositionally biased region" description="Polar residues" evidence="12">
    <location>
        <begin position="2949"/>
        <end position="2969"/>
    </location>
</feature>
<dbReference type="InterPro" id="IPR011011">
    <property type="entry name" value="Znf_FYVE_PHD"/>
</dbReference>
<keyword evidence="3" id="KW-0479">Metal-binding</keyword>
<evidence type="ECO:0000256" key="8">
    <source>
        <dbReference type="ARBA" id="ARBA00022833"/>
    </source>
</evidence>
<evidence type="ECO:0000259" key="15">
    <source>
        <dbReference type="PROSITE" id="PS50090"/>
    </source>
</evidence>
<dbReference type="CDD" id="cd11660">
    <property type="entry name" value="SANT_TRF"/>
    <property type="match status" value="1"/>
</dbReference>
<accession>A0A2K1KVS4</accession>
<feature type="compositionally biased region" description="Basic residues" evidence="12">
    <location>
        <begin position="149"/>
        <end position="162"/>
    </location>
</feature>
<dbReference type="PROSITE" id="PS51194">
    <property type="entry name" value="HELICASE_CTER"/>
    <property type="match status" value="1"/>
</dbReference>
<dbReference type="CDD" id="cd05162">
    <property type="entry name" value="PWWP"/>
    <property type="match status" value="1"/>
</dbReference>
<dbReference type="GO" id="GO:0003682">
    <property type="term" value="F:chromatin binding"/>
    <property type="evidence" value="ECO:0000318"/>
    <property type="project" value="GO_Central"/>
</dbReference>